<dbReference type="AlphaFoldDB" id="A0A0A8YM47"/>
<reference evidence="1" key="2">
    <citation type="journal article" date="2015" name="Data Brief">
        <title>Shoot transcriptome of the giant reed, Arundo donax.</title>
        <authorList>
            <person name="Barrero R.A."/>
            <person name="Guerrero F.D."/>
            <person name="Moolhuijzen P."/>
            <person name="Goolsby J.A."/>
            <person name="Tidwell J."/>
            <person name="Bellgard S.E."/>
            <person name="Bellgard M.I."/>
        </authorList>
    </citation>
    <scope>NUCLEOTIDE SEQUENCE</scope>
    <source>
        <tissue evidence="1">Shoot tissue taken approximately 20 cm above the soil surface</tissue>
    </source>
</reference>
<sequence>MFYLLTLSTCPLMIYILSCGELPHSFA</sequence>
<evidence type="ECO:0000313" key="1">
    <source>
        <dbReference type="EMBL" id="JAD23607.1"/>
    </source>
</evidence>
<dbReference type="EMBL" id="GBRH01274288">
    <property type="protein sequence ID" value="JAD23607.1"/>
    <property type="molecule type" value="Transcribed_RNA"/>
</dbReference>
<organism evidence="1">
    <name type="scientific">Arundo donax</name>
    <name type="common">Giant reed</name>
    <name type="synonym">Donax arundinaceus</name>
    <dbReference type="NCBI Taxonomy" id="35708"/>
    <lineage>
        <taxon>Eukaryota</taxon>
        <taxon>Viridiplantae</taxon>
        <taxon>Streptophyta</taxon>
        <taxon>Embryophyta</taxon>
        <taxon>Tracheophyta</taxon>
        <taxon>Spermatophyta</taxon>
        <taxon>Magnoliopsida</taxon>
        <taxon>Liliopsida</taxon>
        <taxon>Poales</taxon>
        <taxon>Poaceae</taxon>
        <taxon>PACMAD clade</taxon>
        <taxon>Arundinoideae</taxon>
        <taxon>Arundineae</taxon>
        <taxon>Arundo</taxon>
    </lineage>
</organism>
<name>A0A0A8YM47_ARUDO</name>
<proteinExistence type="predicted"/>
<accession>A0A0A8YM47</accession>
<protein>
    <submittedName>
        <fullName evidence="1">Uncharacterized protein</fullName>
    </submittedName>
</protein>
<reference evidence="1" key="1">
    <citation type="submission" date="2014-09" db="EMBL/GenBank/DDBJ databases">
        <authorList>
            <person name="Magalhaes I.L.F."/>
            <person name="Oliveira U."/>
            <person name="Santos F.R."/>
            <person name="Vidigal T.H.D.A."/>
            <person name="Brescovit A.D."/>
            <person name="Santos A.J."/>
        </authorList>
    </citation>
    <scope>NUCLEOTIDE SEQUENCE</scope>
    <source>
        <tissue evidence="1">Shoot tissue taken approximately 20 cm above the soil surface</tissue>
    </source>
</reference>